<comment type="caution">
    <text evidence="2">The sequence shown here is derived from an EMBL/GenBank/DDBJ whole genome shotgun (WGS) entry which is preliminary data.</text>
</comment>
<protein>
    <submittedName>
        <fullName evidence="2">Carbon monoxide dehydrogenase</fullName>
    </submittedName>
</protein>
<dbReference type="Proteomes" id="UP000308705">
    <property type="component" value="Unassembled WGS sequence"/>
</dbReference>
<organism evidence="2 3">
    <name type="scientific">Herbidospora galbida</name>
    <dbReference type="NCBI Taxonomy" id="2575442"/>
    <lineage>
        <taxon>Bacteria</taxon>
        <taxon>Bacillati</taxon>
        <taxon>Actinomycetota</taxon>
        <taxon>Actinomycetes</taxon>
        <taxon>Streptosporangiales</taxon>
        <taxon>Streptosporangiaceae</taxon>
        <taxon>Herbidospora</taxon>
    </lineage>
</organism>
<feature type="transmembrane region" description="Helical" evidence="1">
    <location>
        <begin position="181"/>
        <end position="198"/>
    </location>
</feature>
<sequence length="204" mass="21730">MRFEHEFTVPVPVDQAWSVLLDVERLAPCLPGATLDSVEGDTATGRMRVRVGPLTVDHRGTVRIASADKDARSVEVVVEGVHATGATDAAVAARLVDDVAGTRVTLVTTCATDLPQPVLDDIGARFAANLAALMEGRPHLTVVPDPIHEFHPSGTLRTSRTAEEEAFDLREAAGASLVKRLAPVVGGLGAMGLIVYVVRRWGRR</sequence>
<dbReference type="PANTHER" id="PTHR38588">
    <property type="entry name" value="BLL0334 PROTEIN"/>
    <property type="match status" value="1"/>
</dbReference>
<keyword evidence="1" id="KW-1133">Transmembrane helix</keyword>
<dbReference type="Pfam" id="PF06240">
    <property type="entry name" value="COXG"/>
    <property type="match status" value="1"/>
</dbReference>
<proteinExistence type="predicted"/>
<accession>A0A4U3MQI4</accession>
<evidence type="ECO:0000256" key="1">
    <source>
        <dbReference type="SAM" id="Phobius"/>
    </source>
</evidence>
<dbReference type="OrthoDB" id="9808623at2"/>
<keyword evidence="3" id="KW-1185">Reference proteome</keyword>
<evidence type="ECO:0000313" key="2">
    <source>
        <dbReference type="EMBL" id="TKK91052.1"/>
    </source>
</evidence>
<dbReference type="Gene3D" id="3.30.530.20">
    <property type="match status" value="1"/>
</dbReference>
<dbReference type="InterPro" id="IPR010419">
    <property type="entry name" value="CO_DH_gsu"/>
</dbReference>
<dbReference type="SUPFAM" id="SSF55961">
    <property type="entry name" value="Bet v1-like"/>
    <property type="match status" value="1"/>
</dbReference>
<reference evidence="2 3" key="1">
    <citation type="submission" date="2019-04" db="EMBL/GenBank/DDBJ databases">
        <title>Herbidospora sp. NEAU-GS14.nov., a novel actinomycete isolated from soil.</title>
        <authorList>
            <person name="Han L."/>
        </authorList>
    </citation>
    <scope>NUCLEOTIDE SEQUENCE [LARGE SCALE GENOMIC DNA]</scope>
    <source>
        <strain evidence="2 3">NEAU-GS14</strain>
    </source>
</reference>
<gene>
    <name evidence="2" type="ORF">FDA94_04690</name>
</gene>
<name>A0A4U3MQI4_9ACTN</name>
<dbReference type="PANTHER" id="PTHR38588:SF1">
    <property type="entry name" value="BLL0334 PROTEIN"/>
    <property type="match status" value="1"/>
</dbReference>
<keyword evidence="1" id="KW-0472">Membrane</keyword>
<evidence type="ECO:0000313" key="3">
    <source>
        <dbReference type="Proteomes" id="UP000308705"/>
    </source>
</evidence>
<keyword evidence="1" id="KW-0812">Transmembrane</keyword>
<dbReference type="InterPro" id="IPR023393">
    <property type="entry name" value="START-like_dom_sf"/>
</dbReference>
<dbReference type="AlphaFoldDB" id="A0A4U3MQI4"/>
<dbReference type="RefSeq" id="WP_137245752.1">
    <property type="nucleotide sequence ID" value="NZ_SZQA01000002.1"/>
</dbReference>
<dbReference type="EMBL" id="SZQA01000002">
    <property type="protein sequence ID" value="TKK91052.1"/>
    <property type="molecule type" value="Genomic_DNA"/>
</dbReference>